<gene>
    <name evidence="1" type="ORF">SDC9_205591</name>
</gene>
<dbReference type="AlphaFoldDB" id="A0A645J2H6"/>
<organism evidence="1">
    <name type="scientific">bioreactor metagenome</name>
    <dbReference type="NCBI Taxonomy" id="1076179"/>
    <lineage>
        <taxon>unclassified sequences</taxon>
        <taxon>metagenomes</taxon>
        <taxon>ecological metagenomes</taxon>
    </lineage>
</organism>
<sequence>MIFQRPQDAGERAYQIGEIAAKSILVQGVAQSPCIGQYERGGVRQGTDGRIDF</sequence>
<protein>
    <submittedName>
        <fullName evidence="1">Uncharacterized protein</fullName>
    </submittedName>
</protein>
<evidence type="ECO:0000313" key="1">
    <source>
        <dbReference type="EMBL" id="MPN57895.1"/>
    </source>
</evidence>
<reference evidence="1" key="1">
    <citation type="submission" date="2019-08" db="EMBL/GenBank/DDBJ databases">
        <authorList>
            <person name="Kucharzyk K."/>
            <person name="Murdoch R.W."/>
            <person name="Higgins S."/>
            <person name="Loffler F."/>
        </authorList>
    </citation>
    <scope>NUCLEOTIDE SEQUENCE</scope>
</reference>
<accession>A0A645J2H6</accession>
<proteinExistence type="predicted"/>
<comment type="caution">
    <text evidence="1">The sequence shown here is derived from an EMBL/GenBank/DDBJ whole genome shotgun (WGS) entry which is preliminary data.</text>
</comment>
<name>A0A645J2H6_9ZZZZ</name>
<dbReference type="EMBL" id="VSSQ01130007">
    <property type="protein sequence ID" value="MPN57895.1"/>
    <property type="molecule type" value="Genomic_DNA"/>
</dbReference>